<evidence type="ECO:0000313" key="2">
    <source>
        <dbReference type="Proteomes" id="UP001219525"/>
    </source>
</evidence>
<reference evidence="1" key="1">
    <citation type="submission" date="2023-03" db="EMBL/GenBank/DDBJ databases">
        <title>Massive genome expansion in bonnet fungi (Mycena s.s.) driven by repeated elements and novel gene families across ecological guilds.</title>
        <authorList>
            <consortium name="Lawrence Berkeley National Laboratory"/>
            <person name="Harder C.B."/>
            <person name="Miyauchi S."/>
            <person name="Viragh M."/>
            <person name="Kuo A."/>
            <person name="Thoen E."/>
            <person name="Andreopoulos B."/>
            <person name="Lu D."/>
            <person name="Skrede I."/>
            <person name="Drula E."/>
            <person name="Henrissat B."/>
            <person name="Morin E."/>
            <person name="Kohler A."/>
            <person name="Barry K."/>
            <person name="LaButti K."/>
            <person name="Morin E."/>
            <person name="Salamov A."/>
            <person name="Lipzen A."/>
            <person name="Mereny Z."/>
            <person name="Hegedus B."/>
            <person name="Baldrian P."/>
            <person name="Stursova M."/>
            <person name="Weitz H."/>
            <person name="Taylor A."/>
            <person name="Grigoriev I.V."/>
            <person name="Nagy L.G."/>
            <person name="Martin F."/>
            <person name="Kauserud H."/>
        </authorList>
    </citation>
    <scope>NUCLEOTIDE SEQUENCE</scope>
    <source>
        <strain evidence="1">9144</strain>
    </source>
</reference>
<accession>A0AAD6UTU7</accession>
<dbReference type="AlphaFoldDB" id="A0AAD6UTU7"/>
<comment type="caution">
    <text evidence="1">The sequence shown here is derived from an EMBL/GenBank/DDBJ whole genome shotgun (WGS) entry which is preliminary data.</text>
</comment>
<protein>
    <submittedName>
        <fullName evidence="1">Uncharacterized protein</fullName>
    </submittedName>
</protein>
<evidence type="ECO:0000313" key="1">
    <source>
        <dbReference type="EMBL" id="KAJ7194310.1"/>
    </source>
</evidence>
<dbReference type="Proteomes" id="UP001219525">
    <property type="component" value="Unassembled WGS sequence"/>
</dbReference>
<dbReference type="InterPro" id="IPR059179">
    <property type="entry name" value="MLKL-like_MCAfunc"/>
</dbReference>
<dbReference type="GO" id="GO:0007166">
    <property type="term" value="P:cell surface receptor signaling pathway"/>
    <property type="evidence" value="ECO:0007669"/>
    <property type="project" value="InterPro"/>
</dbReference>
<sequence>MARKHSSRLGSPVHTAPPAQTSFSAVLPVLNLANAAVQGIGIPGIEGAINSISELATMVLTMKANKDDLANLEKALQVLIAIDVSDCSGDLARRLNTFTSNLDPIVTQCKSLKNKSGRARFFNSKEHKEEIQGIQESIISLIHDFTFYSNISIEKLVGDMVSKGVHSLFDEK</sequence>
<keyword evidence="2" id="KW-1185">Reference proteome</keyword>
<proteinExistence type="predicted"/>
<dbReference type="CDD" id="cd21037">
    <property type="entry name" value="MLKL_NTD"/>
    <property type="match status" value="1"/>
</dbReference>
<dbReference type="EMBL" id="JARJCW010000099">
    <property type="protein sequence ID" value="KAJ7194310.1"/>
    <property type="molecule type" value="Genomic_DNA"/>
</dbReference>
<gene>
    <name evidence="1" type="ORF">GGX14DRAFT_404768</name>
</gene>
<organism evidence="1 2">
    <name type="scientific">Mycena pura</name>
    <dbReference type="NCBI Taxonomy" id="153505"/>
    <lineage>
        <taxon>Eukaryota</taxon>
        <taxon>Fungi</taxon>
        <taxon>Dikarya</taxon>
        <taxon>Basidiomycota</taxon>
        <taxon>Agaricomycotina</taxon>
        <taxon>Agaricomycetes</taxon>
        <taxon>Agaricomycetidae</taxon>
        <taxon>Agaricales</taxon>
        <taxon>Marasmiineae</taxon>
        <taxon>Mycenaceae</taxon>
        <taxon>Mycena</taxon>
    </lineage>
</organism>
<dbReference type="InterPro" id="IPR036537">
    <property type="entry name" value="Adaptor_Cbl_N_dom_sf"/>
</dbReference>
<dbReference type="Gene3D" id="1.20.930.20">
    <property type="entry name" value="Adaptor protein Cbl, N-terminal domain"/>
    <property type="match status" value="1"/>
</dbReference>
<name>A0AAD6UTU7_9AGAR</name>